<accession>A0A1I3KB93</accession>
<gene>
    <name evidence="3" type="ORF">SAMN05216258_108366</name>
</gene>
<evidence type="ECO:0000313" key="3">
    <source>
        <dbReference type="EMBL" id="SFI69465.1"/>
    </source>
</evidence>
<dbReference type="Proteomes" id="UP000199377">
    <property type="component" value="Unassembled WGS sequence"/>
</dbReference>
<keyword evidence="2" id="KW-0732">Signal</keyword>
<proteinExistence type="predicted"/>
<reference evidence="3 4" key="1">
    <citation type="submission" date="2016-10" db="EMBL/GenBank/DDBJ databases">
        <authorList>
            <person name="de Groot N.N."/>
        </authorList>
    </citation>
    <scope>NUCLEOTIDE SEQUENCE [LARGE SCALE GENOMIC DNA]</scope>
    <source>
        <strain evidence="3 4">CGMCC 1.11030</strain>
    </source>
</reference>
<evidence type="ECO:0000256" key="1">
    <source>
        <dbReference type="SAM" id="MobiDB-lite"/>
    </source>
</evidence>
<keyword evidence="4" id="KW-1185">Reference proteome</keyword>
<dbReference type="RefSeq" id="WP_092862212.1">
    <property type="nucleotide sequence ID" value="NZ_FOQH01000008.1"/>
</dbReference>
<feature type="compositionally biased region" description="Low complexity" evidence="1">
    <location>
        <begin position="22"/>
        <end position="39"/>
    </location>
</feature>
<evidence type="ECO:0000256" key="2">
    <source>
        <dbReference type="SAM" id="SignalP"/>
    </source>
</evidence>
<dbReference type="InterPro" id="IPR021323">
    <property type="entry name" value="DUF2927"/>
</dbReference>
<sequence>MIRPALLALPLLAASLLAPPPAAAQATAPSPAAGEAQPAPAAPAPGAPASEAVDPRATIRLPGGEALDPEILRQLVLDIGFGRELFQLPGDAAHWSDARLRRFRRGGVPVEVYSDDPDFASNPAFWGPFRLLAEKLPALTGLTLIPRSRIELWDGPPGLMIFVGRRAWLKESLVGLSRLAGADEALAARRFDRLALPFVMRGRPVCFAEVRFRDEGSAELALSVVALEVSPHLSECVYEEVIQALGPINDSRTVAQTMFNDDGAETIPTSYDWLALSILYDPRLTTGMTLEEAEPAIRALVDALAAPAPD</sequence>
<dbReference type="EMBL" id="FOQH01000008">
    <property type="protein sequence ID" value="SFI69465.1"/>
    <property type="molecule type" value="Genomic_DNA"/>
</dbReference>
<name>A0A1I3KB93_9RHOB</name>
<organism evidence="3 4">
    <name type="scientific">Albimonas pacifica</name>
    <dbReference type="NCBI Taxonomy" id="1114924"/>
    <lineage>
        <taxon>Bacteria</taxon>
        <taxon>Pseudomonadati</taxon>
        <taxon>Pseudomonadota</taxon>
        <taxon>Alphaproteobacteria</taxon>
        <taxon>Rhodobacterales</taxon>
        <taxon>Paracoccaceae</taxon>
        <taxon>Albimonas</taxon>
    </lineage>
</organism>
<dbReference type="AlphaFoldDB" id="A0A1I3KB93"/>
<evidence type="ECO:0008006" key="5">
    <source>
        <dbReference type="Google" id="ProtNLM"/>
    </source>
</evidence>
<feature type="region of interest" description="Disordered" evidence="1">
    <location>
        <begin position="22"/>
        <end position="52"/>
    </location>
</feature>
<evidence type="ECO:0000313" key="4">
    <source>
        <dbReference type="Proteomes" id="UP000199377"/>
    </source>
</evidence>
<feature type="signal peptide" evidence="2">
    <location>
        <begin position="1"/>
        <end position="24"/>
    </location>
</feature>
<protein>
    <recommendedName>
        <fullName evidence="5">DUF2927 domain-containing protein</fullName>
    </recommendedName>
</protein>
<feature type="chain" id="PRO_5011555396" description="DUF2927 domain-containing protein" evidence="2">
    <location>
        <begin position="25"/>
        <end position="310"/>
    </location>
</feature>
<dbReference type="Pfam" id="PF11150">
    <property type="entry name" value="DUF2927"/>
    <property type="match status" value="1"/>
</dbReference>
<dbReference type="STRING" id="1114924.SAMN05216258_108366"/>